<sequence length="266" mass="30442">MLLKIIQIIFVLNISALLCDATKRRTEFYEANAFPSPLDDLKTEPYRKIVSHSHPRSCAEATAHSLNSGIYEIQIPNHIQHPFKVLCDATTQGGNWTVILKRTDGSVDFYRKWNTYKKGFGDLDGEFFLGLDKIHALTAEFSQELIVILEDFEGNKAYETFEKFAIGDEDEEYAIHTLGEAHGTAGDSLSDNFRQKFTTFDRDHDTWSKGNCAESQKAAWWYHSCSKSHLTGKYNGLNFSGIYYEKFNGFESLKRATMMLRPRTTF</sequence>
<evidence type="ECO:0000259" key="2">
    <source>
        <dbReference type="PROSITE" id="PS51406"/>
    </source>
</evidence>
<dbReference type="GO" id="GO:0005615">
    <property type="term" value="C:extracellular space"/>
    <property type="evidence" value="ECO:0007669"/>
    <property type="project" value="TreeGrafter"/>
</dbReference>
<gene>
    <name evidence="4" type="primary">LOC127565178</name>
</gene>
<dbReference type="Pfam" id="PF00147">
    <property type="entry name" value="Fibrinogen_C"/>
    <property type="match status" value="1"/>
</dbReference>
<name>A0A9C6W404_DROAB</name>
<accession>A0A9C6W404</accession>
<dbReference type="NCBIfam" id="NF040941">
    <property type="entry name" value="GGGWT_bact"/>
    <property type="match status" value="1"/>
</dbReference>
<keyword evidence="1" id="KW-0732">Signal</keyword>
<dbReference type="GeneID" id="127565178"/>
<protein>
    <submittedName>
        <fullName evidence="4">Ficolin-1-like</fullName>
    </submittedName>
</protein>
<reference evidence="4" key="1">
    <citation type="submission" date="2025-08" db="UniProtKB">
        <authorList>
            <consortium name="RefSeq"/>
        </authorList>
    </citation>
    <scope>IDENTIFICATION</scope>
    <source>
        <strain evidence="4">15112-1751.03</strain>
        <tissue evidence="4">Whole Adult</tissue>
    </source>
</reference>
<dbReference type="CDD" id="cd00087">
    <property type="entry name" value="FReD"/>
    <property type="match status" value="1"/>
</dbReference>
<dbReference type="RefSeq" id="XP_051858491.1">
    <property type="nucleotide sequence ID" value="XM_052002531.1"/>
</dbReference>
<keyword evidence="3" id="KW-1185">Reference proteome</keyword>
<feature type="signal peptide" evidence="1">
    <location>
        <begin position="1"/>
        <end position="21"/>
    </location>
</feature>
<dbReference type="OrthoDB" id="6145874at2759"/>
<dbReference type="PROSITE" id="PS51406">
    <property type="entry name" value="FIBRINOGEN_C_2"/>
    <property type="match status" value="1"/>
</dbReference>
<dbReference type="Proteomes" id="UP000515160">
    <property type="component" value="Chromosome 2L"/>
</dbReference>
<dbReference type="AlphaFoldDB" id="A0A9C6W404"/>
<feature type="domain" description="Fibrinogen C-terminal" evidence="2">
    <location>
        <begin position="49"/>
        <end position="264"/>
    </location>
</feature>
<dbReference type="PANTHER" id="PTHR19143">
    <property type="entry name" value="FIBRINOGEN/TENASCIN/ANGIOPOEITIN"/>
    <property type="match status" value="1"/>
</dbReference>
<dbReference type="InterPro" id="IPR002181">
    <property type="entry name" value="Fibrinogen_a/b/g_C_dom"/>
</dbReference>
<dbReference type="InterPro" id="IPR050373">
    <property type="entry name" value="Fibrinogen_C-term_domain"/>
</dbReference>
<evidence type="ECO:0000313" key="4">
    <source>
        <dbReference type="RefSeq" id="XP_051858491.1"/>
    </source>
</evidence>
<dbReference type="SUPFAM" id="SSF56496">
    <property type="entry name" value="Fibrinogen C-terminal domain-like"/>
    <property type="match status" value="1"/>
</dbReference>
<evidence type="ECO:0000256" key="1">
    <source>
        <dbReference type="SAM" id="SignalP"/>
    </source>
</evidence>
<proteinExistence type="predicted"/>
<dbReference type="Gene3D" id="3.90.215.10">
    <property type="entry name" value="Gamma Fibrinogen, chain A, domain 1"/>
    <property type="match status" value="1"/>
</dbReference>
<dbReference type="SMART" id="SM00186">
    <property type="entry name" value="FBG"/>
    <property type="match status" value="1"/>
</dbReference>
<feature type="chain" id="PRO_5039446342" evidence="1">
    <location>
        <begin position="22"/>
        <end position="266"/>
    </location>
</feature>
<organism evidence="3 4">
    <name type="scientific">Drosophila albomicans</name>
    <name type="common">Fruit fly</name>
    <dbReference type="NCBI Taxonomy" id="7291"/>
    <lineage>
        <taxon>Eukaryota</taxon>
        <taxon>Metazoa</taxon>
        <taxon>Ecdysozoa</taxon>
        <taxon>Arthropoda</taxon>
        <taxon>Hexapoda</taxon>
        <taxon>Insecta</taxon>
        <taxon>Pterygota</taxon>
        <taxon>Neoptera</taxon>
        <taxon>Endopterygota</taxon>
        <taxon>Diptera</taxon>
        <taxon>Brachycera</taxon>
        <taxon>Muscomorpha</taxon>
        <taxon>Ephydroidea</taxon>
        <taxon>Drosophilidae</taxon>
        <taxon>Drosophila</taxon>
    </lineage>
</organism>
<dbReference type="InterPro" id="IPR036056">
    <property type="entry name" value="Fibrinogen-like_C"/>
</dbReference>
<dbReference type="InterPro" id="IPR014716">
    <property type="entry name" value="Fibrinogen_a/b/g_C_1"/>
</dbReference>
<evidence type="ECO:0000313" key="3">
    <source>
        <dbReference type="Proteomes" id="UP000515160"/>
    </source>
</evidence>